<sequence>MPTWAMAVVAVVVSLGAAILATRWFRERGAPNRRQIYLGLGLTAGLSSSLSLTTAGITIAAGSAEPKMGAWVLHTFAACGYGVLPFLLAKKWVASAAVPEPADAGTATWTADPAAALLNALSGGTALVR</sequence>
<feature type="transmembrane region" description="Helical" evidence="1">
    <location>
        <begin position="6"/>
        <end position="25"/>
    </location>
</feature>
<keyword evidence="1" id="KW-0472">Membrane</keyword>
<feature type="transmembrane region" description="Helical" evidence="1">
    <location>
        <begin position="68"/>
        <end position="89"/>
    </location>
</feature>
<evidence type="ECO:0000313" key="3">
    <source>
        <dbReference type="Proteomes" id="UP000298173"/>
    </source>
</evidence>
<dbReference type="AlphaFoldDB" id="A0A4R8V323"/>
<organism evidence="2 3">
    <name type="scientific">Cryobacterium glaciale</name>
    <dbReference type="NCBI Taxonomy" id="1259145"/>
    <lineage>
        <taxon>Bacteria</taxon>
        <taxon>Bacillati</taxon>
        <taxon>Actinomycetota</taxon>
        <taxon>Actinomycetes</taxon>
        <taxon>Micrococcales</taxon>
        <taxon>Microbacteriaceae</taxon>
        <taxon>Cryobacterium</taxon>
    </lineage>
</organism>
<name>A0A4R8V323_9MICO</name>
<evidence type="ECO:0000313" key="2">
    <source>
        <dbReference type="EMBL" id="TFB76394.1"/>
    </source>
</evidence>
<dbReference type="EMBL" id="SOEY01000006">
    <property type="protein sequence ID" value="TFB76394.1"/>
    <property type="molecule type" value="Genomic_DNA"/>
</dbReference>
<protein>
    <submittedName>
        <fullName evidence="2">Uncharacterized protein</fullName>
    </submittedName>
</protein>
<keyword evidence="1" id="KW-1133">Transmembrane helix</keyword>
<dbReference type="RefSeq" id="WP_134501557.1">
    <property type="nucleotide sequence ID" value="NZ_SOEY01000006.1"/>
</dbReference>
<dbReference type="Proteomes" id="UP000298173">
    <property type="component" value="Unassembled WGS sequence"/>
</dbReference>
<comment type="caution">
    <text evidence="2">The sequence shown here is derived from an EMBL/GenBank/DDBJ whole genome shotgun (WGS) entry which is preliminary data.</text>
</comment>
<dbReference type="OrthoDB" id="4303577at2"/>
<feature type="transmembrane region" description="Helical" evidence="1">
    <location>
        <begin position="37"/>
        <end position="62"/>
    </location>
</feature>
<gene>
    <name evidence="2" type="ORF">E3O06_03260</name>
</gene>
<evidence type="ECO:0000256" key="1">
    <source>
        <dbReference type="SAM" id="Phobius"/>
    </source>
</evidence>
<reference evidence="2 3" key="1">
    <citation type="submission" date="2019-03" db="EMBL/GenBank/DDBJ databases">
        <title>Genomics of glacier-inhabiting Cryobacterium strains.</title>
        <authorList>
            <person name="Liu Q."/>
            <person name="Xin Y.-H."/>
        </authorList>
    </citation>
    <scope>NUCLEOTIDE SEQUENCE [LARGE SCALE GENOMIC DNA]</scope>
    <source>
        <strain evidence="2 3">HLT2-23</strain>
    </source>
</reference>
<proteinExistence type="predicted"/>
<accession>A0A4R8V323</accession>
<keyword evidence="3" id="KW-1185">Reference proteome</keyword>
<keyword evidence="1" id="KW-0812">Transmembrane</keyword>